<evidence type="ECO:0000256" key="4">
    <source>
        <dbReference type="ARBA" id="ARBA00023136"/>
    </source>
</evidence>
<dbReference type="RefSeq" id="WP_348398280.1">
    <property type="nucleotide sequence ID" value="NZ_CP136600.1"/>
</dbReference>
<dbReference type="SMART" id="SM00327">
    <property type="entry name" value="VWA"/>
    <property type="match status" value="1"/>
</dbReference>
<keyword evidence="8" id="KW-1185">Reference proteome</keyword>
<dbReference type="EMBL" id="CP136600">
    <property type="protein sequence ID" value="WOH39514.1"/>
    <property type="molecule type" value="Genomic_DNA"/>
</dbReference>
<dbReference type="InterPro" id="IPR050768">
    <property type="entry name" value="UPF0353/GerABKA_families"/>
</dbReference>
<feature type="domain" description="VWFA" evidence="6">
    <location>
        <begin position="88"/>
        <end position="301"/>
    </location>
</feature>
<dbReference type="InterPro" id="IPR024163">
    <property type="entry name" value="Aerotolerance_reg_N"/>
</dbReference>
<feature type="transmembrane region" description="Helical" evidence="5">
    <location>
        <begin position="54"/>
        <end position="74"/>
    </location>
</feature>
<evidence type="ECO:0000256" key="2">
    <source>
        <dbReference type="ARBA" id="ARBA00022692"/>
    </source>
</evidence>
<dbReference type="PANTHER" id="PTHR22550">
    <property type="entry name" value="SPORE GERMINATION PROTEIN"/>
    <property type="match status" value="1"/>
</dbReference>
<evidence type="ECO:0000313" key="8">
    <source>
        <dbReference type="Proteomes" id="UP001301442"/>
    </source>
</evidence>
<sequence length="347" mass="38312">MPNFEYPIVLCLLLLLPVVWLIGSARSALSQHQYSNIALLSNLPTSSRQKYHNIVPLLYLLALAGIIIACAQPFTKTQHVAEQSQGIAISIVVDVSSSMDFQMNIADQRKPRMEIAKKALRQFVLGDEKNLSGRPNDLISVITFARYPDTLVPLTNAHQALVSMTDEITTSSRPNEDGTAFGDATALAAAQLHHYETTLGLENDSIKSKVVILLTDGENNTGKYDPLMAAAMAKKWGIKIYTISIADVETKSFTADSGNTLQLEQTMVSGDWVLQTMAQSTGGTFQRAHDFQSLQSVYEEINALETSSLLRVTFQDRQAIFKLPVLFSLMCFLLANILNASWLRKQV</sequence>
<name>A0ABZ0GV30_9GAMM</name>
<gene>
    <name evidence="7" type="ORF">RI844_09865</name>
</gene>
<accession>A0ABZ0GV30</accession>
<feature type="transmembrane region" description="Helical" evidence="5">
    <location>
        <begin position="319"/>
        <end position="338"/>
    </location>
</feature>
<evidence type="ECO:0000256" key="1">
    <source>
        <dbReference type="ARBA" id="ARBA00022475"/>
    </source>
</evidence>
<evidence type="ECO:0000256" key="5">
    <source>
        <dbReference type="SAM" id="Phobius"/>
    </source>
</evidence>
<keyword evidence="2 5" id="KW-0812">Transmembrane</keyword>
<dbReference type="PROSITE" id="PS50234">
    <property type="entry name" value="VWFA"/>
    <property type="match status" value="1"/>
</dbReference>
<evidence type="ECO:0000256" key="3">
    <source>
        <dbReference type="ARBA" id="ARBA00022989"/>
    </source>
</evidence>
<evidence type="ECO:0000313" key="7">
    <source>
        <dbReference type="EMBL" id="WOH39514.1"/>
    </source>
</evidence>
<protein>
    <submittedName>
        <fullName evidence="7">VWA domain-containing protein</fullName>
    </submittedName>
</protein>
<keyword evidence="1" id="KW-1003">Cell membrane</keyword>
<dbReference type="InterPro" id="IPR002035">
    <property type="entry name" value="VWF_A"/>
</dbReference>
<dbReference type="Pfam" id="PF00092">
    <property type="entry name" value="VWA"/>
    <property type="match status" value="1"/>
</dbReference>
<evidence type="ECO:0000259" key="6">
    <source>
        <dbReference type="PROSITE" id="PS50234"/>
    </source>
</evidence>
<dbReference type="Pfam" id="PF07584">
    <property type="entry name" value="BatA"/>
    <property type="match status" value="1"/>
</dbReference>
<reference evidence="7 8" key="1">
    <citation type="submission" date="2023-09" db="EMBL/GenBank/DDBJ databases">
        <authorList>
            <person name="Qi X."/>
        </authorList>
    </citation>
    <scope>NUCLEOTIDE SEQUENCE [LARGE SCALE GENOMIC DNA]</scope>
    <source>
        <strain evidence="7 8">S1-1</strain>
    </source>
</reference>
<dbReference type="Gene3D" id="3.40.50.410">
    <property type="entry name" value="von Willebrand factor, type A domain"/>
    <property type="match status" value="1"/>
</dbReference>
<proteinExistence type="predicted"/>
<dbReference type="Proteomes" id="UP001301442">
    <property type="component" value="Chromosome"/>
</dbReference>
<organism evidence="7 8">
    <name type="scientific">Thalassotalea fonticola</name>
    <dbReference type="NCBI Taxonomy" id="3065649"/>
    <lineage>
        <taxon>Bacteria</taxon>
        <taxon>Pseudomonadati</taxon>
        <taxon>Pseudomonadota</taxon>
        <taxon>Gammaproteobacteria</taxon>
        <taxon>Alteromonadales</taxon>
        <taxon>Colwelliaceae</taxon>
        <taxon>Thalassotalea</taxon>
    </lineage>
</organism>
<dbReference type="InterPro" id="IPR036465">
    <property type="entry name" value="vWFA_dom_sf"/>
</dbReference>
<dbReference type="SUPFAM" id="SSF53300">
    <property type="entry name" value="vWA-like"/>
    <property type="match status" value="1"/>
</dbReference>
<keyword evidence="3 5" id="KW-1133">Transmembrane helix</keyword>
<dbReference type="PANTHER" id="PTHR22550:SF5">
    <property type="entry name" value="LEUCINE ZIPPER PROTEIN 4"/>
    <property type="match status" value="1"/>
</dbReference>
<keyword evidence="4 5" id="KW-0472">Membrane</keyword>